<feature type="compositionally biased region" description="Low complexity" evidence="5">
    <location>
        <begin position="182"/>
        <end position="205"/>
    </location>
</feature>
<evidence type="ECO:0000256" key="5">
    <source>
        <dbReference type="SAM" id="MobiDB-lite"/>
    </source>
</evidence>
<feature type="compositionally biased region" description="Basic and acidic residues" evidence="5">
    <location>
        <begin position="611"/>
        <end position="642"/>
    </location>
</feature>
<evidence type="ECO:0000256" key="3">
    <source>
        <dbReference type="ARBA" id="ARBA00022490"/>
    </source>
</evidence>
<evidence type="ECO:0000256" key="4">
    <source>
        <dbReference type="ARBA" id="ARBA00023212"/>
    </source>
</evidence>
<feature type="region of interest" description="Disordered" evidence="5">
    <location>
        <begin position="275"/>
        <end position="363"/>
    </location>
</feature>
<feature type="compositionally biased region" description="Basic and acidic residues" evidence="5">
    <location>
        <begin position="149"/>
        <end position="163"/>
    </location>
</feature>
<name>A0AAW0YPF1_9TREE</name>
<feature type="compositionally biased region" description="Basic and acidic residues" evidence="5">
    <location>
        <begin position="533"/>
        <end position="549"/>
    </location>
</feature>
<evidence type="ECO:0000259" key="6">
    <source>
        <dbReference type="Pfam" id="PF06886"/>
    </source>
</evidence>
<accession>A0AAW0YPF1</accession>
<keyword evidence="8" id="KW-1185">Reference proteome</keyword>
<feature type="compositionally biased region" description="Low complexity" evidence="5">
    <location>
        <begin position="164"/>
        <end position="174"/>
    </location>
</feature>
<dbReference type="EMBL" id="JBCAWK010000007">
    <property type="protein sequence ID" value="KAK8853163.1"/>
    <property type="molecule type" value="Genomic_DNA"/>
</dbReference>
<dbReference type="RefSeq" id="XP_066802349.1">
    <property type="nucleotide sequence ID" value="XM_066946970.1"/>
</dbReference>
<evidence type="ECO:0000256" key="2">
    <source>
        <dbReference type="ARBA" id="ARBA00005885"/>
    </source>
</evidence>
<feature type="compositionally biased region" description="Polar residues" evidence="5">
    <location>
        <begin position="465"/>
        <end position="489"/>
    </location>
</feature>
<dbReference type="Pfam" id="PF06886">
    <property type="entry name" value="TPX2"/>
    <property type="match status" value="1"/>
</dbReference>
<gene>
    <name evidence="7" type="ORF">IAR55_003864</name>
</gene>
<feature type="compositionally biased region" description="Low complexity" evidence="5">
    <location>
        <begin position="331"/>
        <end position="347"/>
    </location>
</feature>
<dbReference type="Proteomes" id="UP001388673">
    <property type="component" value="Unassembled WGS sequence"/>
</dbReference>
<protein>
    <recommendedName>
        <fullName evidence="6">TPX2 C-terminal domain-containing protein</fullName>
    </recommendedName>
</protein>
<feature type="compositionally biased region" description="Low complexity" evidence="5">
    <location>
        <begin position="559"/>
        <end position="570"/>
    </location>
</feature>
<evidence type="ECO:0000256" key="1">
    <source>
        <dbReference type="ARBA" id="ARBA00004245"/>
    </source>
</evidence>
<reference evidence="7 8" key="1">
    <citation type="journal article" date="2024" name="bioRxiv">
        <title>Comparative genomics of Cryptococcus and Kwoniella reveals pathogenesis evolution and contrasting karyotype dynamics via intercentromeric recombination or chromosome fusion.</title>
        <authorList>
            <person name="Coelho M.A."/>
            <person name="David-Palma M."/>
            <person name="Shea T."/>
            <person name="Bowers K."/>
            <person name="McGinley-Smith S."/>
            <person name="Mohammad A.W."/>
            <person name="Gnirke A."/>
            <person name="Yurkov A.M."/>
            <person name="Nowrousian M."/>
            <person name="Sun S."/>
            <person name="Cuomo C.A."/>
            <person name="Heitman J."/>
        </authorList>
    </citation>
    <scope>NUCLEOTIDE SEQUENCE [LARGE SCALE GENOMIC DNA]</scope>
    <source>
        <strain evidence="7 8">CBS 13917</strain>
    </source>
</reference>
<dbReference type="InterPro" id="IPR027329">
    <property type="entry name" value="TPX2_C"/>
</dbReference>
<feature type="compositionally biased region" description="Polar residues" evidence="5">
    <location>
        <begin position="277"/>
        <end position="303"/>
    </location>
</feature>
<feature type="compositionally biased region" description="Basic and acidic residues" evidence="5">
    <location>
        <begin position="352"/>
        <end position="363"/>
    </location>
</feature>
<comment type="similarity">
    <text evidence="2">Belongs to the TPX2 family.</text>
</comment>
<dbReference type="GO" id="GO:0005856">
    <property type="term" value="C:cytoskeleton"/>
    <property type="evidence" value="ECO:0007669"/>
    <property type="project" value="UniProtKB-SubCell"/>
</dbReference>
<keyword evidence="4" id="KW-0206">Cytoskeleton</keyword>
<feature type="compositionally biased region" description="Basic and acidic residues" evidence="5">
    <location>
        <begin position="90"/>
        <end position="102"/>
    </location>
</feature>
<feature type="region of interest" description="Disordered" evidence="5">
    <location>
        <begin position="515"/>
        <end position="642"/>
    </location>
</feature>
<dbReference type="GeneID" id="92181122"/>
<comment type="subcellular location">
    <subcellularLocation>
        <location evidence="1">Cytoplasm</location>
        <location evidence="1">Cytoskeleton</location>
    </subcellularLocation>
</comment>
<feature type="region of interest" description="Disordered" evidence="5">
    <location>
        <begin position="453"/>
        <end position="498"/>
    </location>
</feature>
<proteinExistence type="inferred from homology"/>
<feature type="compositionally biased region" description="Polar residues" evidence="5">
    <location>
        <begin position="571"/>
        <end position="586"/>
    </location>
</feature>
<evidence type="ECO:0000313" key="8">
    <source>
        <dbReference type="Proteomes" id="UP001388673"/>
    </source>
</evidence>
<organism evidence="7 8">
    <name type="scientific">Kwoniella newhampshirensis</name>
    <dbReference type="NCBI Taxonomy" id="1651941"/>
    <lineage>
        <taxon>Eukaryota</taxon>
        <taxon>Fungi</taxon>
        <taxon>Dikarya</taxon>
        <taxon>Basidiomycota</taxon>
        <taxon>Agaricomycotina</taxon>
        <taxon>Tremellomycetes</taxon>
        <taxon>Tremellales</taxon>
        <taxon>Cryptococcaceae</taxon>
        <taxon>Kwoniella</taxon>
    </lineage>
</organism>
<sequence>MPFHAQPPPTPWLPTARFADESLLLNAQPIFEDVSLGSEFEWGDTTGSPRKDDTPLVTTSINGTTLNQTEVRENMDQTLDLGDYLPEEVDVTKIEDTTRNDMSEGSTTDNTRSERSSSTISLSIHKREGSLSLLSESGQAKKVKPSTPVRDDLYKRRLSDSNRRSSSASLSPMLPSLPLPPSSSASCSSYPSSLSSSTSSRPAALNTASSRLKDAIRRTKEEAEGQEVQGLAVNGAFRKHVAPHRLGAIQSSSKTTSLSQYLTESSNIVSDRDMAVNETTDPSLPSVTPRSSKTGEEVTTQTLQKHDETSYLDGVHIGLITSTPQPKSPLSAGSSSSSNTEESGNATMSSRTPHEATSRRESMSGKVVSFFSGLLRLSPSTESLKQAGCEEVRDGLSQDVVEVDEETAHDSAENVPVETHRIARAGPCRRPIVAPLTKPIPFSRPLHIRAKPQPAIANPGKAPGASTNIQPSTANRQPLQSSQRQNVNVPSVKHQEIQSKLLRPRTTSAFASAALARLPPPGKGSTAAAQPVRIRETERAKDLASRRGVFEQLTGGSTGTASTASSSSSSQNLMNVKSSSVSVQRSDLQRTIPVRGQTPGKASEQRAAQRAKFDEAMKQKMEEKERMLREQMRERKEQEEEEIKRIRKETVIWAKPVPAMYHRQS</sequence>
<dbReference type="KEGG" id="kne:92181122"/>
<comment type="caution">
    <text evidence="7">The sequence shown here is derived from an EMBL/GenBank/DDBJ whole genome shotgun (WGS) entry which is preliminary data.</text>
</comment>
<feature type="region of interest" description="Disordered" evidence="5">
    <location>
        <begin position="86"/>
        <end position="208"/>
    </location>
</feature>
<feature type="domain" description="TPX2 C-terminal" evidence="6">
    <location>
        <begin position="603"/>
        <end position="664"/>
    </location>
</feature>
<dbReference type="AlphaFoldDB" id="A0AAW0YPF1"/>
<keyword evidence="3" id="KW-0963">Cytoplasm</keyword>
<evidence type="ECO:0000313" key="7">
    <source>
        <dbReference type="EMBL" id="KAK8853163.1"/>
    </source>
</evidence>